<protein>
    <submittedName>
        <fullName evidence="1">Competence protein ComFB</fullName>
    </submittedName>
</protein>
<proteinExistence type="predicted"/>
<dbReference type="RefSeq" id="WP_073089333.1">
    <property type="nucleotide sequence ID" value="NZ_FQWY01000005.1"/>
</dbReference>
<evidence type="ECO:0000313" key="1">
    <source>
        <dbReference type="EMBL" id="SHG51543.1"/>
    </source>
</evidence>
<dbReference type="Proteomes" id="UP000242329">
    <property type="component" value="Unassembled WGS sequence"/>
</dbReference>
<sequence length="90" mass="9998">MQIVNVVEKMVWDKMDAVLAKKQDICQCEKCRADIAAYALNKLKPRYVASSRGEVFVKAQYMDVGLAADVLVALTEAAEVVGKNPKHDKE</sequence>
<gene>
    <name evidence="1" type="ORF">SAMN02745221_00360</name>
</gene>
<dbReference type="EMBL" id="FQWY01000005">
    <property type="protein sequence ID" value="SHG51543.1"/>
    <property type="molecule type" value="Genomic_DNA"/>
</dbReference>
<keyword evidence="2" id="KW-1185">Reference proteome</keyword>
<organism evidence="1 2">
    <name type="scientific">Thermosyntropha lipolytica DSM 11003</name>
    <dbReference type="NCBI Taxonomy" id="1123382"/>
    <lineage>
        <taxon>Bacteria</taxon>
        <taxon>Bacillati</taxon>
        <taxon>Bacillota</taxon>
        <taxon>Clostridia</taxon>
        <taxon>Eubacteriales</taxon>
        <taxon>Syntrophomonadaceae</taxon>
        <taxon>Thermosyntropha</taxon>
    </lineage>
</organism>
<dbReference type="STRING" id="1123382.SAMN02745221_00360"/>
<dbReference type="Pfam" id="PF10719">
    <property type="entry name" value="ComFB"/>
    <property type="match status" value="1"/>
</dbReference>
<dbReference type="AlphaFoldDB" id="A0A1M5KH92"/>
<evidence type="ECO:0000313" key="2">
    <source>
        <dbReference type="Proteomes" id="UP000242329"/>
    </source>
</evidence>
<dbReference type="OrthoDB" id="5616024at2"/>
<reference evidence="2" key="1">
    <citation type="submission" date="2016-11" db="EMBL/GenBank/DDBJ databases">
        <authorList>
            <person name="Varghese N."/>
            <person name="Submissions S."/>
        </authorList>
    </citation>
    <scope>NUCLEOTIDE SEQUENCE [LARGE SCALE GENOMIC DNA]</scope>
    <source>
        <strain evidence="2">DSM 11003</strain>
    </source>
</reference>
<accession>A0A1M5KH92</accession>
<dbReference type="InterPro" id="IPR019657">
    <property type="entry name" value="ComFB"/>
</dbReference>
<name>A0A1M5KH92_9FIRM</name>